<dbReference type="EC" id="3.6.1.27" evidence="1"/>
<dbReference type="EMBL" id="MKWS01000006">
    <property type="protein sequence ID" value="RVD77939.1"/>
    <property type="molecule type" value="Genomic_DNA"/>
</dbReference>
<evidence type="ECO:0000256" key="4">
    <source>
        <dbReference type="SAM" id="Phobius"/>
    </source>
</evidence>
<sequence length="270" mass="29138">MSTYPEALIFLGALAAAVGAMRLLTIKILLKIANLSNSPPVYGAEASDSGVQPRAVGNWEVIRCSLLAVGLITSAFVCLTIAVLHWGRTSAIDLAVNDFFQPFRAPWLLQLFIEVTSLGTIISMGMLVAVVSALLWSMRRSSILLPLWVSFLGAEGTTWIAKYAINRARPVFIDGIAEFNPSFPSGHATASTVVIGFIGFVIARELPTKGVRVEVGFWSAMAIAAICLSRLFLSLHYLSDVLAGVLVGLAWLLIGIAINEWRMLDAKPLH</sequence>
<evidence type="ECO:0000256" key="2">
    <source>
        <dbReference type="ARBA" id="ARBA00032707"/>
    </source>
</evidence>
<dbReference type="Pfam" id="PF01569">
    <property type="entry name" value="PAP2"/>
    <property type="match status" value="1"/>
</dbReference>
<dbReference type="PANTHER" id="PTHR14969:SF13">
    <property type="entry name" value="AT30094P"/>
    <property type="match status" value="1"/>
</dbReference>
<dbReference type="CDD" id="cd03392">
    <property type="entry name" value="PAP2_like_2"/>
    <property type="match status" value="1"/>
</dbReference>
<feature type="transmembrane region" description="Helical" evidence="4">
    <location>
        <begin position="107"/>
        <end position="136"/>
    </location>
</feature>
<keyword evidence="4" id="KW-0472">Membrane</keyword>
<evidence type="ECO:0000256" key="1">
    <source>
        <dbReference type="ARBA" id="ARBA00012374"/>
    </source>
</evidence>
<comment type="catalytic activity">
    <reaction evidence="3">
        <text>di-trans,octa-cis-undecaprenyl diphosphate + H2O = di-trans,octa-cis-undecaprenyl phosphate + phosphate + H(+)</text>
        <dbReference type="Rhea" id="RHEA:28094"/>
        <dbReference type="ChEBI" id="CHEBI:15377"/>
        <dbReference type="ChEBI" id="CHEBI:15378"/>
        <dbReference type="ChEBI" id="CHEBI:43474"/>
        <dbReference type="ChEBI" id="CHEBI:58405"/>
        <dbReference type="ChEBI" id="CHEBI:60392"/>
        <dbReference type="EC" id="3.6.1.27"/>
    </reaction>
</comment>
<dbReference type="AlphaFoldDB" id="A0AA94JIG9"/>
<dbReference type="SUPFAM" id="SSF48317">
    <property type="entry name" value="Acid phosphatase/Vanadium-dependent haloperoxidase"/>
    <property type="match status" value="1"/>
</dbReference>
<dbReference type="InterPro" id="IPR036938">
    <property type="entry name" value="PAP2/HPO_sf"/>
</dbReference>
<comment type="caution">
    <text evidence="6">The sequence shown here is derived from an EMBL/GenBank/DDBJ whole genome shotgun (WGS) entry which is preliminary data.</text>
</comment>
<evidence type="ECO:0000313" key="6">
    <source>
        <dbReference type="EMBL" id="RVD77939.1"/>
    </source>
</evidence>
<dbReference type="Gene3D" id="1.20.144.10">
    <property type="entry name" value="Phosphatidic acid phosphatase type 2/haloperoxidase"/>
    <property type="match status" value="1"/>
</dbReference>
<feature type="transmembrane region" description="Helical" evidence="4">
    <location>
        <begin position="143"/>
        <end position="165"/>
    </location>
</feature>
<protein>
    <recommendedName>
        <fullName evidence="1">undecaprenyl-diphosphate phosphatase</fullName>
        <ecNumber evidence="1">3.6.1.27</ecNumber>
    </recommendedName>
    <alternativeName>
        <fullName evidence="2">Undecaprenyl pyrophosphate phosphatase</fullName>
    </alternativeName>
</protein>
<evidence type="ECO:0000256" key="3">
    <source>
        <dbReference type="ARBA" id="ARBA00047594"/>
    </source>
</evidence>
<gene>
    <name evidence="6" type="ORF">A9HBioS_2406</name>
</gene>
<dbReference type="PANTHER" id="PTHR14969">
    <property type="entry name" value="SPHINGOSINE-1-PHOSPHATE PHOSPHOHYDROLASE"/>
    <property type="match status" value="1"/>
</dbReference>
<feature type="transmembrane region" description="Helical" evidence="4">
    <location>
        <begin position="64"/>
        <end position="87"/>
    </location>
</feature>
<keyword evidence="4" id="KW-1133">Transmembrane helix</keyword>
<dbReference type="Proteomes" id="UP000288002">
    <property type="component" value="Unassembled WGS sequence"/>
</dbReference>
<dbReference type="SMART" id="SM00014">
    <property type="entry name" value="acidPPc"/>
    <property type="match status" value="1"/>
</dbReference>
<feature type="transmembrane region" description="Helical" evidence="4">
    <location>
        <begin position="241"/>
        <end position="261"/>
    </location>
</feature>
<feature type="domain" description="Phosphatidic acid phosphatase type 2/haloperoxidase" evidence="5">
    <location>
        <begin position="145"/>
        <end position="256"/>
    </location>
</feature>
<keyword evidence="4" id="KW-0812">Transmembrane</keyword>
<dbReference type="GO" id="GO:0050380">
    <property type="term" value="F:undecaprenyl-diphosphatase activity"/>
    <property type="evidence" value="ECO:0007669"/>
    <property type="project" value="UniProtKB-EC"/>
</dbReference>
<evidence type="ECO:0000259" key="5">
    <source>
        <dbReference type="SMART" id="SM00014"/>
    </source>
</evidence>
<feature type="transmembrane region" description="Helical" evidence="4">
    <location>
        <begin position="215"/>
        <end position="235"/>
    </location>
</feature>
<organism evidence="6 7">
    <name type="scientific">Pseudomonas koreensis</name>
    <dbReference type="NCBI Taxonomy" id="198620"/>
    <lineage>
        <taxon>Bacteria</taxon>
        <taxon>Pseudomonadati</taxon>
        <taxon>Pseudomonadota</taxon>
        <taxon>Gammaproteobacteria</taxon>
        <taxon>Pseudomonadales</taxon>
        <taxon>Pseudomonadaceae</taxon>
        <taxon>Pseudomonas</taxon>
    </lineage>
</organism>
<proteinExistence type="predicted"/>
<dbReference type="RefSeq" id="WP_127649263.1">
    <property type="nucleotide sequence ID" value="NZ_MKWS01000006.1"/>
</dbReference>
<reference evidence="6 7" key="1">
    <citation type="submission" date="2016-10" db="EMBL/GenBank/DDBJ databases">
        <title>Search of new enzymes for the oxidation of sulfur compounds.</title>
        <authorList>
            <person name="Novo A."/>
            <person name="Moreira I.S."/>
            <person name="Castro P.M."/>
        </authorList>
    </citation>
    <scope>NUCLEOTIDE SEQUENCE [LARGE SCALE GENOMIC DNA]</scope>
    <source>
        <strain evidence="6 7">A9</strain>
    </source>
</reference>
<dbReference type="InterPro" id="IPR000326">
    <property type="entry name" value="PAP2/HPO"/>
</dbReference>
<accession>A0AA94JIG9</accession>
<name>A0AA94JIG9_9PSED</name>
<evidence type="ECO:0000313" key="7">
    <source>
        <dbReference type="Proteomes" id="UP000288002"/>
    </source>
</evidence>
<feature type="transmembrane region" description="Helical" evidence="4">
    <location>
        <begin position="6"/>
        <end position="24"/>
    </location>
</feature>
<feature type="transmembrane region" description="Helical" evidence="4">
    <location>
        <begin position="185"/>
        <end position="203"/>
    </location>
</feature>